<feature type="transmembrane region" description="Helical" evidence="2">
    <location>
        <begin position="273"/>
        <end position="290"/>
    </location>
</feature>
<dbReference type="GO" id="GO:0016874">
    <property type="term" value="F:ligase activity"/>
    <property type="evidence" value="ECO:0007669"/>
    <property type="project" value="UniProtKB-KW"/>
</dbReference>
<dbReference type="InterPro" id="IPR051533">
    <property type="entry name" value="WaaL-like"/>
</dbReference>
<gene>
    <name evidence="3" type="ORF">GA0070616_3805</name>
</gene>
<evidence type="ECO:0000256" key="2">
    <source>
        <dbReference type="SAM" id="Phobius"/>
    </source>
</evidence>
<keyword evidence="4" id="KW-1185">Reference proteome</keyword>
<keyword evidence="3" id="KW-0436">Ligase</keyword>
<keyword evidence="2" id="KW-1133">Transmembrane helix</keyword>
<organism evidence="3 4">
    <name type="scientific">Micromonospora nigra</name>
    <dbReference type="NCBI Taxonomy" id="145857"/>
    <lineage>
        <taxon>Bacteria</taxon>
        <taxon>Bacillati</taxon>
        <taxon>Actinomycetota</taxon>
        <taxon>Actinomycetes</taxon>
        <taxon>Micromonosporales</taxon>
        <taxon>Micromonosporaceae</taxon>
        <taxon>Micromonospora</taxon>
    </lineage>
</organism>
<dbReference type="STRING" id="145857.GA0070616_3805"/>
<dbReference type="OrthoDB" id="3321598at2"/>
<feature type="transmembrane region" description="Helical" evidence="2">
    <location>
        <begin position="516"/>
        <end position="538"/>
    </location>
</feature>
<sequence length="609" mass="64654">MTAPPTVAPADAGHTRGTRSLSRLLTVAIVTLVGVLLVHVLFETWAQVLSGPTSTDPRANLREAAQWPKHLKTALYLGLAALAVVKVAVDRLWHRFRTTADLALVVLVLVMVLAGAVNDSSATLMGEALFVYFRGAVVFYALRAADLDRVLVRRMLLPAAVVVGVNVVIALVQMVVGAPAHSALGWVDLTWADQSRAQGLQPHPNHLGHLLGLCLLGFLAWVAVNRSVPRRWWAVATVVAVAMSATQSRESLLGVLAAGGLVVLLVRGNTRRVLAVCLVVVLCTAAQVAVRPDNRAEWERRWDNAFSGLRNPAGSESTAARPSAPTSPAARPSGPTSPTARPSGSPATPTAGTRPSGAPTVTARPSPTREGATTPPGRKPTSGASLRPSAPAATRQPAASPQPAASRTPAPVREIRVLYLQQVARILPRQPVLGFGIGQFGGVVAEKNDPNWHRNPKFGPAGFNRYGFHAVQVDSFWLHLVMEVGLLGLVVYLVWLAAVALPLLRRIRQARRGAAAPAQSTVWGVTALVFACVVGFLSPSLEDPLLPPLLWTVVGVAWWVTRSAPEPATGGTVPAPREPDDGTAETRILSTDEILAQARLVRRPTPPRS</sequence>
<feature type="transmembrane region" description="Helical" evidence="2">
    <location>
        <begin position="24"/>
        <end position="42"/>
    </location>
</feature>
<dbReference type="PANTHER" id="PTHR37422:SF13">
    <property type="entry name" value="LIPOPOLYSACCHARIDE BIOSYNTHESIS PROTEIN PA4999-RELATED"/>
    <property type="match status" value="1"/>
</dbReference>
<dbReference type="Proteomes" id="UP000199699">
    <property type="component" value="Unassembled WGS sequence"/>
</dbReference>
<feature type="transmembrane region" description="Helical" evidence="2">
    <location>
        <begin position="155"/>
        <end position="176"/>
    </location>
</feature>
<feature type="compositionally biased region" description="Low complexity" evidence="1">
    <location>
        <begin position="387"/>
        <end position="408"/>
    </location>
</feature>
<dbReference type="EMBL" id="FMHT01000003">
    <property type="protein sequence ID" value="SCL29024.1"/>
    <property type="molecule type" value="Genomic_DNA"/>
</dbReference>
<dbReference type="PANTHER" id="PTHR37422">
    <property type="entry name" value="TEICHURONIC ACID BIOSYNTHESIS PROTEIN TUAE"/>
    <property type="match status" value="1"/>
</dbReference>
<feature type="transmembrane region" description="Helical" evidence="2">
    <location>
        <begin position="124"/>
        <end position="143"/>
    </location>
</feature>
<keyword evidence="2" id="KW-0472">Membrane</keyword>
<name>A0A1C6SHQ2_9ACTN</name>
<accession>A0A1C6SHQ2</accession>
<evidence type="ECO:0000313" key="4">
    <source>
        <dbReference type="Proteomes" id="UP000199699"/>
    </source>
</evidence>
<keyword evidence="2" id="KW-0812">Transmembrane</keyword>
<proteinExistence type="predicted"/>
<feature type="transmembrane region" description="Helical" evidence="2">
    <location>
        <begin position="100"/>
        <end position="118"/>
    </location>
</feature>
<feature type="region of interest" description="Disordered" evidence="1">
    <location>
        <begin position="567"/>
        <end position="588"/>
    </location>
</feature>
<feature type="region of interest" description="Disordered" evidence="1">
    <location>
        <begin position="307"/>
        <end position="408"/>
    </location>
</feature>
<feature type="transmembrane region" description="Helical" evidence="2">
    <location>
        <begin position="476"/>
        <end position="504"/>
    </location>
</feature>
<feature type="transmembrane region" description="Helical" evidence="2">
    <location>
        <begin position="206"/>
        <end position="224"/>
    </location>
</feature>
<feature type="transmembrane region" description="Helical" evidence="2">
    <location>
        <begin position="74"/>
        <end position="93"/>
    </location>
</feature>
<feature type="compositionally biased region" description="Low complexity" evidence="1">
    <location>
        <begin position="315"/>
        <end position="340"/>
    </location>
</feature>
<evidence type="ECO:0000256" key="1">
    <source>
        <dbReference type="SAM" id="MobiDB-lite"/>
    </source>
</evidence>
<protein>
    <submittedName>
        <fullName evidence="3">O-Antigen ligase</fullName>
    </submittedName>
</protein>
<dbReference type="AlphaFoldDB" id="A0A1C6SHQ2"/>
<reference evidence="3 4" key="1">
    <citation type="submission" date="2016-06" db="EMBL/GenBank/DDBJ databases">
        <authorList>
            <person name="Kjaerup R.B."/>
            <person name="Dalgaard T.S."/>
            <person name="Juul-Madsen H.R."/>
        </authorList>
    </citation>
    <scope>NUCLEOTIDE SEQUENCE [LARGE SCALE GENOMIC DNA]</scope>
    <source>
        <strain evidence="3 4">DSM 43818</strain>
    </source>
</reference>
<evidence type="ECO:0000313" key="3">
    <source>
        <dbReference type="EMBL" id="SCL29024.1"/>
    </source>
</evidence>